<sequence>MAERHTPLPPGGPKAPVSAATVAREANLPGSDVNIGALRKSLPAHVFEKSLAHSMAYFVWDSAVLAGLFYGYKAYLHGVSWGATEWAAYVVWANVVGFFMWSFFVVGHDCGHGSFSDNKTINAVVGHLSHGFLLVPYWPWARSHAQHHAYHNHKDKDMSHVWSTPAEESTGAKFLKDQPLLVPFAYTFGYLLAGWTDGSHFVPWGKLFRNNRERVQCVISTGVVLAYLVAIRYAAGSWSAFSVGFVVPWSIYNTWLYVVTYLQHHTADTQVYSNENWTFTTGAVQTVDRVYGFGLLDKLMHNITDGHVVHHLFYTSIPHYRLMDATPAVAESLGKSYRKVEGFPLLEFIKSHTKFTRPILEWLPEQRIWKMKAPSAASPVKQD</sequence>
<keyword evidence="1" id="KW-0472">Membrane</keyword>
<feature type="transmembrane region" description="Helical" evidence="1">
    <location>
        <begin position="55"/>
        <end position="74"/>
    </location>
</feature>
<keyword evidence="1" id="KW-0812">Transmembrane</keyword>
<dbReference type="CDD" id="cd03507">
    <property type="entry name" value="Delta12-FADS-like"/>
    <property type="match status" value="1"/>
</dbReference>
<dbReference type="InterPro" id="IPR012171">
    <property type="entry name" value="Fatty_acid_desaturase"/>
</dbReference>
<dbReference type="Pfam" id="PF00487">
    <property type="entry name" value="FA_desaturase"/>
    <property type="match status" value="1"/>
</dbReference>
<evidence type="ECO:0000313" key="4">
    <source>
        <dbReference type="Proteomes" id="UP000318582"/>
    </source>
</evidence>
<proteinExistence type="predicted"/>
<organism evidence="3 4">
    <name type="scientific">Powellomyces hirtus</name>
    <dbReference type="NCBI Taxonomy" id="109895"/>
    <lineage>
        <taxon>Eukaryota</taxon>
        <taxon>Fungi</taxon>
        <taxon>Fungi incertae sedis</taxon>
        <taxon>Chytridiomycota</taxon>
        <taxon>Chytridiomycota incertae sedis</taxon>
        <taxon>Chytridiomycetes</taxon>
        <taxon>Spizellomycetales</taxon>
        <taxon>Powellomycetaceae</taxon>
        <taxon>Powellomyces</taxon>
    </lineage>
</organism>
<protein>
    <recommendedName>
        <fullName evidence="2">Fatty acid desaturase domain-containing protein</fullName>
    </recommendedName>
</protein>
<dbReference type="AlphaFoldDB" id="A0A507E9I1"/>
<keyword evidence="4" id="KW-1185">Reference proteome</keyword>
<feature type="transmembrane region" description="Helical" evidence="1">
    <location>
        <begin position="241"/>
        <end position="262"/>
    </location>
</feature>
<dbReference type="InterPro" id="IPR005804">
    <property type="entry name" value="FA_desaturase_dom"/>
</dbReference>
<dbReference type="GO" id="GO:0006629">
    <property type="term" value="P:lipid metabolic process"/>
    <property type="evidence" value="ECO:0007669"/>
    <property type="project" value="InterPro"/>
</dbReference>
<name>A0A507E9I1_9FUNG</name>
<feature type="transmembrane region" description="Helical" evidence="1">
    <location>
        <begin position="215"/>
        <end position="235"/>
    </location>
</feature>
<keyword evidence="1" id="KW-1133">Transmembrane helix</keyword>
<reference evidence="3 4" key="1">
    <citation type="journal article" date="2019" name="Sci. Rep.">
        <title>Comparative genomics of chytrid fungi reveal insights into the obligate biotrophic and pathogenic lifestyle of Synchytrium endobioticum.</title>
        <authorList>
            <person name="van de Vossenberg B.T.L.H."/>
            <person name="Warris S."/>
            <person name="Nguyen H.D.T."/>
            <person name="van Gent-Pelzer M.P.E."/>
            <person name="Joly D.L."/>
            <person name="van de Geest H.C."/>
            <person name="Bonants P.J.M."/>
            <person name="Smith D.S."/>
            <person name="Levesque C.A."/>
            <person name="van der Lee T.A.J."/>
        </authorList>
    </citation>
    <scope>NUCLEOTIDE SEQUENCE [LARGE SCALE GENOMIC DNA]</scope>
    <source>
        <strain evidence="3 4">CBS 809.83</strain>
    </source>
</reference>
<comment type="caution">
    <text evidence="3">The sequence shown here is derived from an EMBL/GenBank/DDBJ whole genome shotgun (WGS) entry which is preliminary data.</text>
</comment>
<accession>A0A507E9I1</accession>
<dbReference type="PANTHER" id="PTHR32100">
    <property type="entry name" value="OMEGA-6 FATTY ACID DESATURASE, CHLOROPLASTIC"/>
    <property type="match status" value="1"/>
</dbReference>
<dbReference type="Proteomes" id="UP000318582">
    <property type="component" value="Unassembled WGS sequence"/>
</dbReference>
<evidence type="ECO:0000313" key="3">
    <source>
        <dbReference type="EMBL" id="TPX60733.1"/>
    </source>
</evidence>
<dbReference type="EMBL" id="QEAQ01000013">
    <property type="protein sequence ID" value="TPX60733.1"/>
    <property type="molecule type" value="Genomic_DNA"/>
</dbReference>
<feature type="domain" description="Fatty acid desaturase" evidence="2">
    <location>
        <begin position="85"/>
        <end position="338"/>
    </location>
</feature>
<gene>
    <name evidence="3" type="ORF">PhCBS80983_g01643</name>
</gene>
<feature type="transmembrane region" description="Helical" evidence="1">
    <location>
        <begin position="86"/>
        <end position="106"/>
    </location>
</feature>
<evidence type="ECO:0000259" key="2">
    <source>
        <dbReference type="Pfam" id="PF00487"/>
    </source>
</evidence>
<dbReference type="STRING" id="109895.A0A507E9I1"/>
<dbReference type="GO" id="GO:0016491">
    <property type="term" value="F:oxidoreductase activity"/>
    <property type="evidence" value="ECO:0007669"/>
    <property type="project" value="InterPro"/>
</dbReference>
<evidence type="ECO:0000256" key="1">
    <source>
        <dbReference type="SAM" id="Phobius"/>
    </source>
</evidence>